<proteinExistence type="predicted"/>
<evidence type="ECO:0000313" key="1">
    <source>
        <dbReference type="EMBL" id="KAK1407733.1"/>
    </source>
</evidence>
<keyword evidence="2" id="KW-1185">Reference proteome</keyword>
<dbReference type="AlphaFoldDB" id="A0AAD8NH20"/>
<name>A0AAD8NH20_TARER</name>
<sequence length="250" mass="29512">MCGERPSSTPLGTKFHNFRSRLGTTLRSEHVENVDGFFRPNSECAPRRLWPTDDEKNEAWWIQSCAYIQEMVDEKMKSTSQNVGSSKDGLTAEHNFEFNKVSSLDDNEFIEDDNFDVDNINFKQQEDLRDDLQNDFSNINAEDMRTPANQSIQSIQLEPRRRKGKRQRFSSRYYVTHFRPFKNTPRMEKEKNKYSVTDSELLKLCQRSYYWIWSTLLQHYAIDGEFWRLLLGKQAGGWLDEDVGFNFLSQ</sequence>
<dbReference type="EMBL" id="JAUHHV010000011">
    <property type="protein sequence ID" value="KAK1407733.1"/>
    <property type="molecule type" value="Genomic_DNA"/>
</dbReference>
<evidence type="ECO:0000313" key="2">
    <source>
        <dbReference type="Proteomes" id="UP001229421"/>
    </source>
</evidence>
<accession>A0AAD8NH20</accession>
<organism evidence="1 2">
    <name type="scientific">Tagetes erecta</name>
    <name type="common">African marigold</name>
    <dbReference type="NCBI Taxonomy" id="13708"/>
    <lineage>
        <taxon>Eukaryota</taxon>
        <taxon>Viridiplantae</taxon>
        <taxon>Streptophyta</taxon>
        <taxon>Embryophyta</taxon>
        <taxon>Tracheophyta</taxon>
        <taxon>Spermatophyta</taxon>
        <taxon>Magnoliopsida</taxon>
        <taxon>eudicotyledons</taxon>
        <taxon>Gunneridae</taxon>
        <taxon>Pentapetalae</taxon>
        <taxon>asterids</taxon>
        <taxon>campanulids</taxon>
        <taxon>Asterales</taxon>
        <taxon>Asteraceae</taxon>
        <taxon>Asteroideae</taxon>
        <taxon>Heliantheae alliance</taxon>
        <taxon>Tageteae</taxon>
        <taxon>Tagetes</taxon>
    </lineage>
</organism>
<comment type="caution">
    <text evidence="1">The sequence shown here is derived from an EMBL/GenBank/DDBJ whole genome shotgun (WGS) entry which is preliminary data.</text>
</comment>
<gene>
    <name evidence="1" type="ORF">QVD17_39357</name>
</gene>
<protein>
    <submittedName>
        <fullName evidence="1">Uncharacterized protein</fullName>
    </submittedName>
</protein>
<reference evidence="1" key="1">
    <citation type="journal article" date="2023" name="bioRxiv">
        <title>Improved chromosome-level genome assembly for marigold (Tagetes erecta).</title>
        <authorList>
            <person name="Jiang F."/>
            <person name="Yuan L."/>
            <person name="Wang S."/>
            <person name="Wang H."/>
            <person name="Xu D."/>
            <person name="Wang A."/>
            <person name="Fan W."/>
        </authorList>
    </citation>
    <scope>NUCLEOTIDE SEQUENCE</scope>
    <source>
        <strain evidence="1">WSJ</strain>
        <tissue evidence="1">Leaf</tissue>
    </source>
</reference>
<dbReference type="Proteomes" id="UP001229421">
    <property type="component" value="Unassembled WGS sequence"/>
</dbReference>